<dbReference type="AlphaFoldDB" id="A0A8J6TEU6"/>
<dbReference type="NCBIfam" id="TIGR03013">
    <property type="entry name" value="EpsB_2"/>
    <property type="match status" value="1"/>
</dbReference>
<feature type="transmembrane region" description="Helical" evidence="7">
    <location>
        <begin position="86"/>
        <end position="105"/>
    </location>
</feature>
<name>A0A8J6TEU6_9BACT</name>
<dbReference type="PANTHER" id="PTHR30576">
    <property type="entry name" value="COLANIC BIOSYNTHESIS UDP-GLUCOSE LIPID CARRIER TRANSFERASE"/>
    <property type="match status" value="1"/>
</dbReference>
<sequence length="436" mass="49761">MAINLGYFFFKGPDVFIEGIMLYGLRAFVATFIFQVTFYFFDLYDLSKKLPAAETITRTVQAFGVACILLAIVYYLFPVFLIHSAIFWNGYFIVCICVFLWRFLYSYVLDRHMFTQPILIVGTGKMASEIAVDVTDRHDSGYQIVGFVGEGNPACSLFKDIPFFPKAEGLLDLCCKQKVEKVVVALDDRRGATPVEELLSCKLGGITIEDGVGFYEEITGKIIVEKVNPAWLIFAEGFKKGRISAFGKRSIDIFFSLIGLLVFLPISLVSALIIKMESPGEIFYRQERVGAKGKGFEVIKFRSMGADAEKDGPVWAMKNDMRVTRFGSFIRKTRIDEIPQMWNVLRGEMSFVGPRPERPVFVEQLNKKIPYYSLRHSVKPGITGWAQVCYPYGASEEDALRKLEYDLYYIKNMTFQMDLWIIFQTIKTVLFRKGSR</sequence>
<gene>
    <name evidence="9" type="ORF">H8E41_02950</name>
</gene>
<comment type="similarity">
    <text evidence="2">Belongs to the bacterial sugar transferase family.</text>
</comment>
<feature type="transmembrane region" description="Helical" evidence="7">
    <location>
        <begin position="253"/>
        <end position="274"/>
    </location>
</feature>
<dbReference type="NCBIfam" id="TIGR03025">
    <property type="entry name" value="EPS_sugtrans"/>
    <property type="match status" value="1"/>
</dbReference>
<evidence type="ECO:0000313" key="10">
    <source>
        <dbReference type="Proteomes" id="UP000614424"/>
    </source>
</evidence>
<proteinExistence type="inferred from homology"/>
<feature type="transmembrane region" description="Helical" evidence="7">
    <location>
        <begin position="62"/>
        <end position="80"/>
    </location>
</feature>
<dbReference type="Pfam" id="PF13727">
    <property type="entry name" value="CoA_binding_3"/>
    <property type="match status" value="1"/>
</dbReference>
<dbReference type="PANTHER" id="PTHR30576:SF21">
    <property type="entry name" value="UDP-GLUCOSE:UNDECAPRENYL-PHOSPHATE GLUCOSE-1-PHOSPHATE TRANSFERASE"/>
    <property type="match status" value="1"/>
</dbReference>
<dbReference type="GO" id="GO:0009242">
    <property type="term" value="P:colanic acid biosynthetic process"/>
    <property type="evidence" value="ECO:0007669"/>
    <property type="project" value="TreeGrafter"/>
</dbReference>
<protein>
    <submittedName>
        <fullName evidence="9">TIGR03013 family PEP-CTERM/XrtA system glycosyltransferase</fullName>
    </submittedName>
</protein>
<comment type="subcellular location">
    <subcellularLocation>
        <location evidence="1">Membrane</location>
        <topology evidence="1">Multi-pass membrane protein</topology>
    </subcellularLocation>
</comment>
<dbReference type="Pfam" id="PF02397">
    <property type="entry name" value="Bac_transf"/>
    <property type="match status" value="1"/>
</dbReference>
<evidence type="ECO:0000256" key="3">
    <source>
        <dbReference type="ARBA" id="ARBA00022679"/>
    </source>
</evidence>
<dbReference type="Gene3D" id="3.40.50.720">
    <property type="entry name" value="NAD(P)-binding Rossmann-like Domain"/>
    <property type="match status" value="1"/>
</dbReference>
<dbReference type="EMBL" id="JACNJZ010000057">
    <property type="protein sequence ID" value="MBC8316835.1"/>
    <property type="molecule type" value="Genomic_DNA"/>
</dbReference>
<evidence type="ECO:0000259" key="8">
    <source>
        <dbReference type="Pfam" id="PF02397"/>
    </source>
</evidence>
<evidence type="ECO:0000256" key="4">
    <source>
        <dbReference type="ARBA" id="ARBA00022692"/>
    </source>
</evidence>
<comment type="caution">
    <text evidence="9">The sequence shown here is derived from an EMBL/GenBank/DDBJ whole genome shotgun (WGS) entry which is preliminary data.</text>
</comment>
<keyword evidence="3" id="KW-0808">Transferase</keyword>
<keyword evidence="5 7" id="KW-1133">Transmembrane helix</keyword>
<dbReference type="GO" id="GO:0016020">
    <property type="term" value="C:membrane"/>
    <property type="evidence" value="ECO:0007669"/>
    <property type="project" value="UniProtKB-SubCell"/>
</dbReference>
<evidence type="ECO:0000256" key="5">
    <source>
        <dbReference type="ARBA" id="ARBA00022989"/>
    </source>
</evidence>
<evidence type="ECO:0000256" key="6">
    <source>
        <dbReference type="ARBA" id="ARBA00023136"/>
    </source>
</evidence>
<evidence type="ECO:0000313" key="9">
    <source>
        <dbReference type="EMBL" id="MBC8316835.1"/>
    </source>
</evidence>
<evidence type="ECO:0000256" key="7">
    <source>
        <dbReference type="SAM" id="Phobius"/>
    </source>
</evidence>
<dbReference type="InterPro" id="IPR017475">
    <property type="entry name" value="EPS_sugar_tfrase"/>
</dbReference>
<organism evidence="9 10">
    <name type="scientific">Candidatus Desulfobia pelagia</name>
    <dbReference type="NCBI Taxonomy" id="2841692"/>
    <lineage>
        <taxon>Bacteria</taxon>
        <taxon>Pseudomonadati</taxon>
        <taxon>Thermodesulfobacteriota</taxon>
        <taxon>Desulfobulbia</taxon>
        <taxon>Desulfobulbales</taxon>
        <taxon>Desulfobulbaceae</taxon>
        <taxon>Candidatus Desulfobia</taxon>
    </lineage>
</organism>
<evidence type="ECO:0000256" key="2">
    <source>
        <dbReference type="ARBA" id="ARBA00006464"/>
    </source>
</evidence>
<feature type="transmembrane region" description="Helical" evidence="7">
    <location>
        <begin position="20"/>
        <end position="41"/>
    </location>
</feature>
<evidence type="ECO:0000256" key="1">
    <source>
        <dbReference type="ARBA" id="ARBA00004141"/>
    </source>
</evidence>
<dbReference type="InterPro" id="IPR017464">
    <property type="entry name" value="Sugar_tfrase_EpsB_2"/>
</dbReference>
<keyword evidence="6 7" id="KW-0472">Membrane</keyword>
<reference evidence="9 10" key="1">
    <citation type="submission" date="2020-08" db="EMBL/GenBank/DDBJ databases">
        <title>Bridging the membrane lipid divide: bacteria of the FCB group superphylum have the potential to synthesize archaeal ether lipids.</title>
        <authorList>
            <person name="Villanueva L."/>
            <person name="Von Meijenfeldt F.A.B."/>
            <person name="Westbye A.B."/>
            <person name="Yadav S."/>
            <person name="Hopmans E.C."/>
            <person name="Dutilh B.E."/>
            <person name="Sinninghe Damste J.S."/>
        </authorList>
    </citation>
    <scope>NUCLEOTIDE SEQUENCE [LARGE SCALE GENOMIC DNA]</scope>
    <source>
        <strain evidence="9">NIOZ-UU47</strain>
    </source>
</reference>
<dbReference type="InterPro" id="IPR003362">
    <property type="entry name" value="Bact_transf"/>
</dbReference>
<feature type="domain" description="Bacterial sugar transferase" evidence="8">
    <location>
        <begin position="248"/>
        <end position="430"/>
    </location>
</feature>
<accession>A0A8J6TEU6</accession>
<keyword evidence="4 7" id="KW-0812">Transmembrane</keyword>
<dbReference type="GO" id="GO:0089702">
    <property type="term" value="F:undecaprenyl-phosphate glucose phosphotransferase activity"/>
    <property type="evidence" value="ECO:0007669"/>
    <property type="project" value="TreeGrafter"/>
</dbReference>
<dbReference type="Proteomes" id="UP000614424">
    <property type="component" value="Unassembled WGS sequence"/>
</dbReference>